<evidence type="ECO:0000313" key="2">
    <source>
        <dbReference type="EMBL" id="WAN70079.1"/>
    </source>
</evidence>
<protein>
    <submittedName>
        <fullName evidence="2">Uncharacterized protein</fullName>
    </submittedName>
</protein>
<accession>A0A9Q9SUU2</accession>
<sequence length="60" mass="7003">MRYTDFFPCSLFPEPRYAAPYSLLPTPCSLKPSILYLTTLIIAILNFAQRYFPILNLKQM</sequence>
<proteinExistence type="predicted"/>
<dbReference type="AlphaFoldDB" id="A0A9Q9SUU2"/>
<keyword evidence="1" id="KW-0472">Membrane</keyword>
<feature type="transmembrane region" description="Helical" evidence="1">
    <location>
        <begin position="33"/>
        <end position="52"/>
    </location>
</feature>
<name>A0A9Q9SUU2_MOOP1</name>
<keyword evidence="1" id="KW-0812">Transmembrane</keyword>
<dbReference type="EMBL" id="CP017708">
    <property type="protein sequence ID" value="WAN70079.1"/>
    <property type="molecule type" value="Genomic_DNA"/>
</dbReference>
<keyword evidence="1" id="KW-1133">Transmembrane helix</keyword>
<reference evidence="2" key="1">
    <citation type="journal article" date="2017" name="Proc. Natl. Acad. Sci. U.S.A.">
        <title>Comparative genomics uncovers the prolific and distinctive metabolic potential of the cyanobacterial genus Moorea.</title>
        <authorList>
            <person name="Leao T."/>
            <person name="Castelao G."/>
            <person name="Korobeynikov A."/>
            <person name="Monroe E.A."/>
            <person name="Podell S."/>
            <person name="Glukhov E."/>
            <person name="Allen E.E."/>
            <person name="Gerwick W.H."/>
            <person name="Gerwick L."/>
        </authorList>
    </citation>
    <scope>NUCLEOTIDE SEQUENCE</scope>
    <source>
        <strain evidence="2">JHB</strain>
    </source>
</reference>
<gene>
    <name evidence="2" type="ORF">BJP36_39135</name>
</gene>
<organism evidence="2">
    <name type="scientific">Moorena producens (strain JHB)</name>
    <dbReference type="NCBI Taxonomy" id="1454205"/>
    <lineage>
        <taxon>Bacteria</taxon>
        <taxon>Bacillati</taxon>
        <taxon>Cyanobacteriota</taxon>
        <taxon>Cyanophyceae</taxon>
        <taxon>Coleofasciculales</taxon>
        <taxon>Coleofasciculaceae</taxon>
        <taxon>Moorena</taxon>
    </lineage>
</organism>
<dbReference type="Proteomes" id="UP000176944">
    <property type="component" value="Chromosome"/>
</dbReference>
<evidence type="ECO:0000256" key="1">
    <source>
        <dbReference type="SAM" id="Phobius"/>
    </source>
</evidence>
<reference evidence="2" key="2">
    <citation type="submission" date="2022-10" db="EMBL/GenBank/DDBJ databases">
        <authorList>
            <person name="Ngo T.-E."/>
        </authorList>
    </citation>
    <scope>NUCLEOTIDE SEQUENCE</scope>
    <source>
        <strain evidence="2">JHB</strain>
    </source>
</reference>